<dbReference type="AlphaFoldDB" id="A6HQ48"/>
<evidence type="ECO:0000313" key="1">
    <source>
        <dbReference type="EMBL" id="EDL80149.1"/>
    </source>
</evidence>
<protein>
    <submittedName>
        <fullName evidence="1">RCG27295</fullName>
    </submittedName>
</protein>
<dbReference type="EMBL" id="CH473949">
    <property type="protein sequence ID" value="EDL80149.1"/>
    <property type="molecule type" value="Genomic_DNA"/>
</dbReference>
<accession>A6HQ48</accession>
<gene>
    <name evidence="1" type="ORF">rCG_27295</name>
</gene>
<organism evidence="1 2">
    <name type="scientific">Rattus norvegicus</name>
    <name type="common">Rat</name>
    <dbReference type="NCBI Taxonomy" id="10116"/>
    <lineage>
        <taxon>Eukaryota</taxon>
        <taxon>Metazoa</taxon>
        <taxon>Chordata</taxon>
        <taxon>Craniata</taxon>
        <taxon>Vertebrata</taxon>
        <taxon>Euteleostomi</taxon>
        <taxon>Mammalia</taxon>
        <taxon>Eutheria</taxon>
        <taxon>Euarchontoglires</taxon>
        <taxon>Glires</taxon>
        <taxon>Rodentia</taxon>
        <taxon>Myomorpha</taxon>
        <taxon>Muroidea</taxon>
        <taxon>Muridae</taxon>
        <taxon>Murinae</taxon>
        <taxon>Rattus</taxon>
    </lineage>
</organism>
<name>A6HQ48_RAT</name>
<dbReference type="Proteomes" id="UP000234681">
    <property type="component" value="Chromosome 3"/>
</dbReference>
<proteinExistence type="predicted"/>
<evidence type="ECO:0000313" key="2">
    <source>
        <dbReference type="Proteomes" id="UP000234681"/>
    </source>
</evidence>
<sequence length="36" mass="3942">MSVDHCQIFSGLLCEINEAMNLVKLSNFPPAVAHVL</sequence>
<reference evidence="2" key="1">
    <citation type="submission" date="2005-09" db="EMBL/GenBank/DDBJ databases">
        <authorList>
            <person name="Mural R.J."/>
            <person name="Li P.W."/>
            <person name="Adams M.D."/>
            <person name="Amanatides P.G."/>
            <person name="Baden-Tillson H."/>
            <person name="Barnstead M."/>
            <person name="Chin S.H."/>
            <person name="Dew I."/>
            <person name="Evans C.A."/>
            <person name="Ferriera S."/>
            <person name="Flanigan M."/>
            <person name="Fosler C."/>
            <person name="Glodek A."/>
            <person name="Gu Z."/>
            <person name="Holt R.A."/>
            <person name="Jennings D."/>
            <person name="Kraft C.L."/>
            <person name="Lu F."/>
            <person name="Nguyen T."/>
            <person name="Nusskern D.R."/>
            <person name="Pfannkoch C.M."/>
            <person name="Sitter C."/>
            <person name="Sutton G.G."/>
            <person name="Venter J.C."/>
            <person name="Wang Z."/>
            <person name="Woodage T."/>
            <person name="Zheng X.H."/>
            <person name="Zhong F."/>
        </authorList>
    </citation>
    <scope>NUCLEOTIDE SEQUENCE [LARGE SCALE GENOMIC DNA]</scope>
    <source>
        <strain>BN</strain>
        <strain evidence="2">Sprague-Dawley</strain>
    </source>
</reference>